<keyword evidence="6" id="KW-0547">Nucleotide-binding</keyword>
<keyword evidence="3" id="KW-0596">Phosphopantetheine</keyword>
<evidence type="ECO:0000256" key="3">
    <source>
        <dbReference type="ARBA" id="ARBA00022450"/>
    </source>
</evidence>
<evidence type="ECO:0000256" key="5">
    <source>
        <dbReference type="ARBA" id="ARBA00022598"/>
    </source>
</evidence>
<evidence type="ECO:0000256" key="4">
    <source>
        <dbReference type="ARBA" id="ARBA00022553"/>
    </source>
</evidence>
<dbReference type="PROSITE" id="PS50075">
    <property type="entry name" value="CARRIER"/>
    <property type="match status" value="1"/>
</dbReference>
<sequence length="587" mass="66281">TWDYAKDLFDEDMISAMFETYQLRLQQVIDNKLSSMPLPVTQYQLLLDYNRTQGDYEGDLLQRLIDQQCQKTPDAIAVKLGQDTLTYGELARKSNQVARYLAEQNYALNSYIGVWAERRIETIVNMVAILKAGHAYIPVNPEHPEERIKYIVEHSDIKLMIHPDLYETENLSTYNDGALELLEGCQQDRAYAIYTSGSTGHPKGVVITHEAVVNTLLDINEKFQVNSEDKIIALSSMSFDLSVYDIFGALISGAQLVLIPDLLDMASIHQIMIEEEITIWNSVPAIMDMYLESTKQDTVHSTSAERLRMVMLSGDWISLGLPAKIKTRMPKAQVIGLGGATEGSIWSIYFPITEVKPEWKSIPYGYPLKNQQIYVLDECGEECPVGVPGELHIGGKGVAVGYLNEEEKTKAAFINHRLGYLYKTGDYGVMRPEGYVDFLGRKDSQVKIRGHRVELGEIEHCINHLPHIHQSVVADYSDSHGEKQLCGYIVADETVELAEIKRELAKHLPDYMIPAQFIQVDEIPLSANGKVNRKLLPNPEQFIEETKMIRGYEAPKTQTEKLVVEAFEHVLGMERVSVNDNFFDLGG</sequence>
<dbReference type="Pfam" id="PF13193">
    <property type="entry name" value="AMP-binding_C"/>
    <property type="match status" value="1"/>
</dbReference>
<dbReference type="RefSeq" id="WP_141531027.1">
    <property type="nucleotide sequence ID" value="NZ_NTYF01000154.1"/>
</dbReference>
<comment type="similarity">
    <text evidence="2">Belongs to the ATP-dependent AMP-binding enzyme family.</text>
</comment>
<reference evidence="9 10" key="1">
    <citation type="submission" date="2017-09" db="EMBL/GenBank/DDBJ databases">
        <title>Large-scale bioinformatics analysis of Bacillus genomes uncovers conserved roles of natural products in bacterial physiology.</title>
        <authorList>
            <consortium name="Agbiome Team Llc"/>
            <person name="Bleich R.M."/>
            <person name="Kirk G.J."/>
            <person name="Santa Maria K.C."/>
            <person name="Allen S.E."/>
            <person name="Farag S."/>
            <person name="Shank E.A."/>
            <person name="Bowers A."/>
        </authorList>
    </citation>
    <scope>NUCLEOTIDE SEQUENCE [LARGE SCALE GENOMIC DNA]</scope>
    <source>
        <strain evidence="9 10">AFS005140</strain>
    </source>
</reference>
<evidence type="ECO:0000259" key="8">
    <source>
        <dbReference type="PROSITE" id="PS50075"/>
    </source>
</evidence>
<gene>
    <name evidence="9" type="ORF">CN495_29290</name>
</gene>
<feature type="non-terminal residue" evidence="9">
    <location>
        <position position="1"/>
    </location>
</feature>
<dbReference type="GO" id="GO:0016874">
    <property type="term" value="F:ligase activity"/>
    <property type="evidence" value="ECO:0007669"/>
    <property type="project" value="UniProtKB-KW"/>
</dbReference>
<dbReference type="AlphaFoldDB" id="A0ABD6S5P3"/>
<dbReference type="SUPFAM" id="SSF56801">
    <property type="entry name" value="Acetyl-CoA synthetase-like"/>
    <property type="match status" value="1"/>
</dbReference>
<evidence type="ECO:0000313" key="9">
    <source>
        <dbReference type="EMBL" id="PER44042.1"/>
    </source>
</evidence>
<dbReference type="PANTHER" id="PTHR45527:SF10">
    <property type="entry name" value="PYOCHELIN SYNTHASE PCHF"/>
    <property type="match status" value="1"/>
</dbReference>
<dbReference type="PANTHER" id="PTHR45527">
    <property type="entry name" value="NONRIBOSOMAL PEPTIDE SYNTHETASE"/>
    <property type="match status" value="1"/>
</dbReference>
<dbReference type="Pfam" id="PF00501">
    <property type="entry name" value="AMP-binding"/>
    <property type="match status" value="1"/>
</dbReference>
<name>A0ABD6S5P3_BACTU</name>
<evidence type="ECO:0000256" key="2">
    <source>
        <dbReference type="ARBA" id="ARBA00006432"/>
    </source>
</evidence>
<protein>
    <submittedName>
        <fullName evidence="9">Non-ribosomal peptide synthetase</fullName>
    </submittedName>
</protein>
<evidence type="ECO:0000256" key="7">
    <source>
        <dbReference type="ARBA" id="ARBA00022840"/>
    </source>
</evidence>
<feature type="domain" description="Carrier" evidence="8">
    <location>
        <begin position="554"/>
        <end position="587"/>
    </location>
</feature>
<dbReference type="EMBL" id="NTYF01000154">
    <property type="protein sequence ID" value="PER44042.1"/>
    <property type="molecule type" value="Genomic_DNA"/>
</dbReference>
<dbReference type="InterPro" id="IPR025110">
    <property type="entry name" value="AMP-bd_C"/>
</dbReference>
<dbReference type="NCBIfam" id="TIGR01733">
    <property type="entry name" value="AA-adenyl-dom"/>
    <property type="match status" value="1"/>
</dbReference>
<comment type="pathway">
    <text evidence="1">Siderophore biosynthesis.</text>
</comment>
<dbReference type="Gene3D" id="3.30.300.30">
    <property type="match status" value="1"/>
</dbReference>
<dbReference type="InterPro" id="IPR010071">
    <property type="entry name" value="AA_adenyl_dom"/>
</dbReference>
<accession>A0ABD6S5P3</accession>
<dbReference type="Proteomes" id="UP000219897">
    <property type="component" value="Unassembled WGS sequence"/>
</dbReference>
<evidence type="ECO:0000313" key="10">
    <source>
        <dbReference type="Proteomes" id="UP000219897"/>
    </source>
</evidence>
<dbReference type="GO" id="GO:0044550">
    <property type="term" value="P:secondary metabolite biosynthetic process"/>
    <property type="evidence" value="ECO:0007669"/>
    <property type="project" value="UniProtKB-ARBA"/>
</dbReference>
<dbReference type="Gene3D" id="3.40.50.12780">
    <property type="entry name" value="N-terminal domain of ligase-like"/>
    <property type="match status" value="1"/>
</dbReference>
<dbReference type="InterPro" id="IPR029058">
    <property type="entry name" value="AB_hydrolase_fold"/>
</dbReference>
<keyword evidence="5" id="KW-0436">Ligase</keyword>
<keyword evidence="4" id="KW-0597">Phosphoprotein</keyword>
<dbReference type="InterPro" id="IPR042099">
    <property type="entry name" value="ANL_N_sf"/>
</dbReference>
<dbReference type="FunFam" id="3.30.300.30:FF:000010">
    <property type="entry name" value="Enterobactin synthetase component F"/>
    <property type="match status" value="1"/>
</dbReference>
<evidence type="ECO:0000256" key="6">
    <source>
        <dbReference type="ARBA" id="ARBA00022741"/>
    </source>
</evidence>
<feature type="non-terminal residue" evidence="9">
    <location>
        <position position="587"/>
    </location>
</feature>
<dbReference type="InterPro" id="IPR000873">
    <property type="entry name" value="AMP-dep_synth/lig_dom"/>
</dbReference>
<keyword evidence="7" id="KW-0067">ATP-binding</keyword>
<organism evidence="9 10">
    <name type="scientific">Bacillus thuringiensis</name>
    <dbReference type="NCBI Taxonomy" id="1428"/>
    <lineage>
        <taxon>Bacteria</taxon>
        <taxon>Bacillati</taxon>
        <taxon>Bacillota</taxon>
        <taxon>Bacilli</taxon>
        <taxon>Bacillales</taxon>
        <taxon>Bacillaceae</taxon>
        <taxon>Bacillus</taxon>
        <taxon>Bacillus cereus group</taxon>
    </lineage>
</organism>
<evidence type="ECO:0000256" key="1">
    <source>
        <dbReference type="ARBA" id="ARBA00004924"/>
    </source>
</evidence>
<comment type="caution">
    <text evidence="9">The sequence shown here is derived from an EMBL/GenBank/DDBJ whole genome shotgun (WGS) entry which is preliminary data.</text>
</comment>
<dbReference type="Gene3D" id="3.40.50.1820">
    <property type="entry name" value="alpha/beta hydrolase"/>
    <property type="match status" value="1"/>
</dbReference>
<proteinExistence type="inferred from homology"/>
<dbReference type="InterPro" id="IPR009081">
    <property type="entry name" value="PP-bd_ACP"/>
</dbReference>
<dbReference type="InterPro" id="IPR045851">
    <property type="entry name" value="AMP-bd_C_sf"/>
</dbReference>
<dbReference type="GO" id="GO:0005524">
    <property type="term" value="F:ATP binding"/>
    <property type="evidence" value="ECO:0007669"/>
    <property type="project" value="UniProtKB-KW"/>
</dbReference>